<accession>A0A437KBA3</accession>
<evidence type="ECO:0000313" key="2">
    <source>
        <dbReference type="Proteomes" id="UP000288024"/>
    </source>
</evidence>
<comment type="caution">
    <text evidence="1">The sequence shown here is derived from an EMBL/GenBank/DDBJ whole genome shotgun (WGS) entry which is preliminary data.</text>
</comment>
<dbReference type="AlphaFoldDB" id="A0A437KBA3"/>
<name>A0A437KBA3_9BACI</name>
<organism evidence="1 2">
    <name type="scientific">Niallia taxi</name>
    <dbReference type="NCBI Taxonomy" id="2499688"/>
    <lineage>
        <taxon>Bacteria</taxon>
        <taxon>Bacillati</taxon>
        <taxon>Bacillota</taxon>
        <taxon>Bacilli</taxon>
        <taxon>Bacillales</taxon>
        <taxon>Bacillaceae</taxon>
        <taxon>Niallia</taxon>
    </lineage>
</organism>
<dbReference type="GO" id="GO:0046983">
    <property type="term" value="F:protein dimerization activity"/>
    <property type="evidence" value="ECO:0007669"/>
    <property type="project" value="InterPro"/>
</dbReference>
<evidence type="ECO:0000313" key="1">
    <source>
        <dbReference type="EMBL" id="RVT62633.1"/>
    </source>
</evidence>
<keyword evidence="2" id="KW-1185">Reference proteome</keyword>
<reference evidence="1 2" key="1">
    <citation type="submission" date="2019-01" db="EMBL/GenBank/DDBJ databases">
        <title>Bacillus sp. M5HDSG1-1, whole genome shotgun sequence.</title>
        <authorList>
            <person name="Tuo L."/>
        </authorList>
    </citation>
    <scope>NUCLEOTIDE SEQUENCE [LARGE SCALE GENOMIC DNA]</scope>
    <source>
        <strain evidence="1 2">M5HDSG1-1</strain>
    </source>
</reference>
<dbReference type="Proteomes" id="UP000288024">
    <property type="component" value="Unassembled WGS sequence"/>
</dbReference>
<gene>
    <name evidence="1" type="ORF">EM808_12735</name>
</gene>
<dbReference type="GO" id="GO:0043937">
    <property type="term" value="P:regulation of sporulation"/>
    <property type="evidence" value="ECO:0007669"/>
    <property type="project" value="InterPro"/>
</dbReference>
<dbReference type="RefSeq" id="WP_127738584.1">
    <property type="nucleotide sequence ID" value="NZ_CAJCKN010000061.1"/>
</dbReference>
<protein>
    <submittedName>
        <fullName evidence="1">Aspartyl-phosphate phosphatase Spo0E family protein</fullName>
    </submittedName>
</protein>
<proteinExistence type="predicted"/>
<dbReference type="InterPro" id="IPR018540">
    <property type="entry name" value="Spo0E-like"/>
</dbReference>
<dbReference type="Pfam" id="PF09388">
    <property type="entry name" value="SpoOE-like"/>
    <property type="match status" value="1"/>
</dbReference>
<sequence length="64" mass="7254">MKNTDSFNIITPSELGKHIELLKINLGKVVQEYGINSKETLTLSQELDQYIILCQRSCPKAECN</sequence>
<dbReference type="SUPFAM" id="SSF140500">
    <property type="entry name" value="BAS1536-like"/>
    <property type="match status" value="1"/>
</dbReference>
<dbReference type="InterPro" id="IPR037208">
    <property type="entry name" value="Spo0E-like_sf"/>
</dbReference>
<dbReference type="EMBL" id="RZTZ01000004">
    <property type="protein sequence ID" value="RVT62633.1"/>
    <property type="molecule type" value="Genomic_DNA"/>
</dbReference>
<dbReference type="Gene3D" id="4.10.280.10">
    <property type="entry name" value="Helix-loop-helix DNA-binding domain"/>
    <property type="match status" value="1"/>
</dbReference>
<dbReference type="InterPro" id="IPR036638">
    <property type="entry name" value="HLH_DNA-bd_sf"/>
</dbReference>